<dbReference type="InterPro" id="IPR002035">
    <property type="entry name" value="VWF_A"/>
</dbReference>
<dbReference type="RefSeq" id="WP_146591050.1">
    <property type="nucleotide sequence ID" value="NZ_SJPO01000013.1"/>
</dbReference>
<evidence type="ECO:0000259" key="1">
    <source>
        <dbReference type="PROSITE" id="PS50234"/>
    </source>
</evidence>
<organism evidence="2 3">
    <name type="scientific">Posidoniimonas polymericola</name>
    <dbReference type="NCBI Taxonomy" id="2528002"/>
    <lineage>
        <taxon>Bacteria</taxon>
        <taxon>Pseudomonadati</taxon>
        <taxon>Planctomycetota</taxon>
        <taxon>Planctomycetia</taxon>
        <taxon>Pirellulales</taxon>
        <taxon>Lacipirellulaceae</taxon>
        <taxon>Posidoniimonas</taxon>
    </lineage>
</organism>
<dbReference type="InterPro" id="IPR036465">
    <property type="entry name" value="vWFA_dom_sf"/>
</dbReference>
<dbReference type="Proteomes" id="UP000318478">
    <property type="component" value="Unassembled WGS sequence"/>
</dbReference>
<feature type="domain" description="VWFA" evidence="1">
    <location>
        <begin position="77"/>
        <end position="253"/>
    </location>
</feature>
<dbReference type="EMBL" id="SJPO01000013">
    <property type="protein sequence ID" value="TWT67029.1"/>
    <property type="molecule type" value="Genomic_DNA"/>
</dbReference>
<dbReference type="SUPFAM" id="SSF53300">
    <property type="entry name" value="vWA-like"/>
    <property type="match status" value="1"/>
</dbReference>
<proteinExistence type="predicted"/>
<sequence>MGKRLRQIASSGEESWSETLSDLSLSMVGILLIAFTGYVLKFQSVKEVTQVETPPVPTEEPPHEKPELIGLNGPMTNVVYCLDLSGSMIGQGAAVQRYSQSEDELKRRFQEVKERLKLMVSNHPFDQFTVIGFGGMASDGKVPRLVTTSPHLAAASPFSRADACRHIDSWQAGGGTPTLPALQRAVSLIGVEHIVLLTDGLPTLEGTQEDVLAYVGGSRRHRSFSSALPSHIVIDVIGIGDQSVQPDEEAQMALLTFTRRVAELTGGFFQAW</sequence>
<protein>
    <recommendedName>
        <fullName evidence="1">VWFA domain-containing protein</fullName>
    </recommendedName>
</protein>
<reference evidence="2 3" key="1">
    <citation type="submission" date="2019-02" db="EMBL/GenBank/DDBJ databases">
        <title>Deep-cultivation of Planctomycetes and their phenomic and genomic characterization uncovers novel biology.</title>
        <authorList>
            <person name="Wiegand S."/>
            <person name="Jogler M."/>
            <person name="Boedeker C."/>
            <person name="Pinto D."/>
            <person name="Vollmers J."/>
            <person name="Rivas-Marin E."/>
            <person name="Kohn T."/>
            <person name="Peeters S.H."/>
            <person name="Heuer A."/>
            <person name="Rast P."/>
            <person name="Oberbeckmann S."/>
            <person name="Bunk B."/>
            <person name="Jeske O."/>
            <person name="Meyerdierks A."/>
            <person name="Storesund J.E."/>
            <person name="Kallscheuer N."/>
            <person name="Luecker S."/>
            <person name="Lage O.M."/>
            <person name="Pohl T."/>
            <person name="Merkel B.J."/>
            <person name="Hornburger P."/>
            <person name="Mueller R.-W."/>
            <person name="Bruemmer F."/>
            <person name="Labrenz M."/>
            <person name="Spormann A.M."/>
            <person name="Op Den Camp H."/>
            <person name="Overmann J."/>
            <person name="Amann R."/>
            <person name="Jetten M.S.M."/>
            <person name="Mascher T."/>
            <person name="Medema M.H."/>
            <person name="Devos D.P."/>
            <person name="Kaster A.-K."/>
            <person name="Ovreas L."/>
            <person name="Rohde M."/>
            <person name="Galperin M.Y."/>
            <person name="Jogler C."/>
        </authorList>
    </citation>
    <scope>NUCLEOTIDE SEQUENCE [LARGE SCALE GENOMIC DNA]</scope>
    <source>
        <strain evidence="2 3">Pla123a</strain>
    </source>
</reference>
<dbReference type="OrthoDB" id="246044at2"/>
<gene>
    <name evidence="2" type="ORF">Pla123a_44590</name>
</gene>
<comment type="caution">
    <text evidence="2">The sequence shown here is derived from an EMBL/GenBank/DDBJ whole genome shotgun (WGS) entry which is preliminary data.</text>
</comment>
<dbReference type="Pfam" id="PF13519">
    <property type="entry name" value="VWA_2"/>
    <property type="match status" value="1"/>
</dbReference>
<evidence type="ECO:0000313" key="2">
    <source>
        <dbReference type="EMBL" id="TWT67029.1"/>
    </source>
</evidence>
<keyword evidence="3" id="KW-1185">Reference proteome</keyword>
<accession>A0A5C5XWX5</accession>
<name>A0A5C5XWX5_9BACT</name>
<evidence type="ECO:0000313" key="3">
    <source>
        <dbReference type="Proteomes" id="UP000318478"/>
    </source>
</evidence>
<dbReference type="Gene3D" id="3.40.50.410">
    <property type="entry name" value="von Willebrand factor, type A domain"/>
    <property type="match status" value="1"/>
</dbReference>
<dbReference type="PROSITE" id="PS50234">
    <property type="entry name" value="VWFA"/>
    <property type="match status" value="1"/>
</dbReference>
<dbReference type="AlphaFoldDB" id="A0A5C5XWX5"/>